<feature type="compositionally biased region" description="Basic residues" evidence="1">
    <location>
        <begin position="880"/>
        <end position="889"/>
    </location>
</feature>
<feature type="compositionally biased region" description="Low complexity" evidence="1">
    <location>
        <begin position="279"/>
        <end position="288"/>
    </location>
</feature>
<reference evidence="2" key="1">
    <citation type="submission" date="2023-06" db="EMBL/GenBank/DDBJ databases">
        <title>Genome-scale phylogeny and comparative genomics of the fungal order Sordariales.</title>
        <authorList>
            <consortium name="Lawrence Berkeley National Laboratory"/>
            <person name="Hensen N."/>
            <person name="Bonometti L."/>
            <person name="Westerberg I."/>
            <person name="Brannstrom I.O."/>
            <person name="Guillou S."/>
            <person name="Cros-Aarteil S."/>
            <person name="Calhoun S."/>
            <person name="Haridas S."/>
            <person name="Kuo A."/>
            <person name="Mondo S."/>
            <person name="Pangilinan J."/>
            <person name="Riley R."/>
            <person name="Labutti K."/>
            <person name="Andreopoulos B."/>
            <person name="Lipzen A."/>
            <person name="Chen C."/>
            <person name="Yanf M."/>
            <person name="Daum C."/>
            <person name="Ng V."/>
            <person name="Clum A."/>
            <person name="Steindorff A."/>
            <person name="Ohm R."/>
            <person name="Martin F."/>
            <person name="Silar P."/>
            <person name="Natvig D."/>
            <person name="Lalanne C."/>
            <person name="Gautier V."/>
            <person name="Ament-Velasquez S.L."/>
            <person name="Kruys A."/>
            <person name="Hutchinson M.I."/>
            <person name="Powell A.J."/>
            <person name="Barry K."/>
            <person name="Miller A.N."/>
            <person name="Grigoriev I.V."/>
            <person name="Debuchy R."/>
            <person name="Gladieux P."/>
            <person name="Thoren M.H."/>
            <person name="Johannesson H."/>
        </authorList>
    </citation>
    <scope>NUCLEOTIDE SEQUENCE</scope>
    <source>
        <strain evidence="2">CBS 540.89</strain>
    </source>
</reference>
<feature type="compositionally biased region" description="Pro residues" evidence="1">
    <location>
        <begin position="264"/>
        <end position="278"/>
    </location>
</feature>
<name>A0AA40E794_9PEZI</name>
<feature type="compositionally biased region" description="Pro residues" evidence="1">
    <location>
        <begin position="245"/>
        <end position="254"/>
    </location>
</feature>
<feature type="compositionally biased region" description="Polar residues" evidence="1">
    <location>
        <begin position="44"/>
        <end position="60"/>
    </location>
</feature>
<feature type="compositionally biased region" description="Gly residues" evidence="1">
    <location>
        <begin position="134"/>
        <end position="147"/>
    </location>
</feature>
<gene>
    <name evidence="2" type="ORF">B0T21DRAFT_350735</name>
</gene>
<feature type="compositionally biased region" description="Pro residues" evidence="1">
    <location>
        <begin position="173"/>
        <end position="210"/>
    </location>
</feature>
<comment type="caution">
    <text evidence="2">The sequence shown here is derived from an EMBL/GenBank/DDBJ whole genome shotgun (WGS) entry which is preliminary data.</text>
</comment>
<feature type="compositionally biased region" description="Polar residues" evidence="1">
    <location>
        <begin position="395"/>
        <end position="415"/>
    </location>
</feature>
<feature type="compositionally biased region" description="Basic and acidic residues" evidence="1">
    <location>
        <begin position="658"/>
        <end position="672"/>
    </location>
</feature>
<feature type="compositionally biased region" description="Basic and acidic residues" evidence="1">
    <location>
        <begin position="733"/>
        <end position="762"/>
    </location>
</feature>
<feature type="compositionally biased region" description="Pro residues" evidence="1">
    <location>
        <begin position="289"/>
        <end position="298"/>
    </location>
</feature>
<feature type="region of interest" description="Disordered" evidence="1">
    <location>
        <begin position="560"/>
        <end position="898"/>
    </location>
</feature>
<feature type="compositionally biased region" description="Low complexity" evidence="1">
    <location>
        <begin position="299"/>
        <end position="308"/>
    </location>
</feature>
<accession>A0AA40E794</accession>
<evidence type="ECO:0000313" key="2">
    <source>
        <dbReference type="EMBL" id="KAK0726621.1"/>
    </source>
</evidence>
<dbReference type="Proteomes" id="UP001172159">
    <property type="component" value="Unassembled WGS sequence"/>
</dbReference>
<evidence type="ECO:0000256" key="1">
    <source>
        <dbReference type="SAM" id="MobiDB-lite"/>
    </source>
</evidence>
<feature type="compositionally biased region" description="Low complexity" evidence="1">
    <location>
        <begin position="148"/>
        <end position="161"/>
    </location>
</feature>
<feature type="compositionally biased region" description="Pro residues" evidence="1">
    <location>
        <begin position="99"/>
        <end position="130"/>
    </location>
</feature>
<feature type="compositionally biased region" description="Low complexity" evidence="1">
    <location>
        <begin position="232"/>
        <end position="244"/>
    </location>
</feature>
<feature type="compositionally biased region" description="Polar residues" evidence="1">
    <location>
        <begin position="763"/>
        <end position="776"/>
    </location>
</feature>
<evidence type="ECO:0000313" key="3">
    <source>
        <dbReference type="Proteomes" id="UP001172159"/>
    </source>
</evidence>
<proteinExistence type="predicted"/>
<feature type="compositionally biased region" description="Low complexity" evidence="1">
    <location>
        <begin position="364"/>
        <end position="379"/>
    </location>
</feature>
<feature type="compositionally biased region" description="Basic and acidic residues" evidence="1">
    <location>
        <begin position="627"/>
        <end position="644"/>
    </location>
</feature>
<organism evidence="2 3">
    <name type="scientific">Apiosordaria backusii</name>
    <dbReference type="NCBI Taxonomy" id="314023"/>
    <lineage>
        <taxon>Eukaryota</taxon>
        <taxon>Fungi</taxon>
        <taxon>Dikarya</taxon>
        <taxon>Ascomycota</taxon>
        <taxon>Pezizomycotina</taxon>
        <taxon>Sordariomycetes</taxon>
        <taxon>Sordariomycetidae</taxon>
        <taxon>Sordariales</taxon>
        <taxon>Lasiosphaeriaceae</taxon>
        <taxon>Apiosordaria</taxon>
    </lineage>
</organism>
<dbReference type="AlphaFoldDB" id="A0AA40E794"/>
<feature type="compositionally biased region" description="Pro residues" evidence="1">
    <location>
        <begin position="309"/>
        <end position="330"/>
    </location>
</feature>
<feature type="compositionally biased region" description="Basic and acidic residues" evidence="1">
    <location>
        <begin position="680"/>
        <end position="697"/>
    </location>
</feature>
<keyword evidence="3" id="KW-1185">Reference proteome</keyword>
<sequence>MSTAPGHVAPETKSDVQCYNCGKGHWTLACPEPQRPVMYGIERWQSQHQEQGGSNRNNPSQERRGPVVERYAPPTSQGSTMNRYHHPPAYLAPGYTGLPPGPPGLPSAGPPGFPPAGPPGMPPGMPPGGPPGVSTGGPPGLSSGGPPGFTSNGPPGFSSGGPPAPGLSSGGPPGFPPGVPPRPPTQPPPPPPGPPPSHPYQPQQPYPPSHYPGGYQAPQPPPQHGQYGGSVPPQYTPQYSQQPPYGQPYAPPYHPQAGPYGGAPYPPPQYGQPGPPTGPGAYPQAPFGSQPPAPPPAAPYYAAQAASYSPPPPPTGAYPAPPPGWVPPSLPVVHQQADGKQPNSSNHRDRRDRRRRNRDRNRNGNRSGTGNGNDNQGRNGQRRDRQQGQQSRQQASVDENQASPDVSPARQQSVSGGDGVLADGNDSSANVNNSLADVNETSADASQVPANDNSTSQQPAVDSREAQKKRRAKGKEQENPPKDPNEWDLVIDSKHVFPELDLKPADPVGIPLPPHFTEDPTIPPAYNAPCIKSKFFNEYDLMDFCKPVRDKEEWERLKDDPIFRHYPGMVKKSFPPDNRHEYSTYDPAPPLSPSTEIKMPPKYEPPKQSPPIQIHDDSEYDSEYDSQDDRQDGRPDDRSARNDESVLGSRRSPPYLSRHQESPRDRDHERGGGRHGQSINRDRWAPRRPDDRNDKDRGTKRRRSASPPAPIDISGDPWSPNAREPSHGTPNKLRGDKRPTNDTRDKYRDRNERVPYKQRNDSGYHSGQSLDKTSSGVYRDSPREWQPQTSRRMSNRPHGYEQRNRSATRSRSRTSSSRGDARSRSRARSHTRSRSPSRSRSARGRSRSQSPLTWEEKKLLGFTGTESSDEEEKPKAPKIEKKKPVKRPKVASAFNRRW</sequence>
<feature type="compositionally biased region" description="Basic residues" evidence="1">
    <location>
        <begin position="824"/>
        <end position="846"/>
    </location>
</feature>
<feature type="region of interest" description="Disordered" evidence="1">
    <location>
        <begin position="40"/>
        <end position="488"/>
    </location>
</feature>
<feature type="compositionally biased region" description="Basic residues" evidence="1">
    <location>
        <begin position="348"/>
        <end position="359"/>
    </location>
</feature>
<protein>
    <submittedName>
        <fullName evidence="2">Uncharacterized protein</fullName>
    </submittedName>
</protein>
<dbReference type="EMBL" id="JAUKTV010000010">
    <property type="protein sequence ID" value="KAK0726621.1"/>
    <property type="molecule type" value="Genomic_DNA"/>
</dbReference>
<feature type="compositionally biased region" description="Basic and acidic residues" evidence="1">
    <location>
        <begin position="474"/>
        <end position="488"/>
    </location>
</feature>
<feature type="compositionally biased region" description="Polar residues" evidence="1">
    <location>
        <begin position="425"/>
        <end position="460"/>
    </location>
</feature>